<evidence type="ECO:0000313" key="6">
    <source>
        <dbReference type="Proteomes" id="UP000006038"/>
    </source>
</evidence>
<dbReference type="Gene3D" id="2.130.10.10">
    <property type="entry name" value="YVTN repeat-like/Quinoprotein amine dehydrogenase"/>
    <property type="match status" value="1"/>
</dbReference>
<dbReference type="InterPro" id="IPR036322">
    <property type="entry name" value="WD40_repeat_dom_sf"/>
</dbReference>
<reference evidence="5" key="1">
    <citation type="journal article" date="2013" name="Nat. Commun.">
        <title>Whole-genome sequencing of Oryza brachyantha reveals mechanisms underlying Oryza genome evolution.</title>
        <authorList>
            <person name="Chen J."/>
            <person name="Huang Q."/>
            <person name="Gao D."/>
            <person name="Wang J."/>
            <person name="Lang Y."/>
            <person name="Liu T."/>
            <person name="Li B."/>
            <person name="Bai Z."/>
            <person name="Luis Goicoechea J."/>
            <person name="Liang C."/>
            <person name="Chen C."/>
            <person name="Zhang W."/>
            <person name="Sun S."/>
            <person name="Liao Y."/>
            <person name="Zhang X."/>
            <person name="Yang L."/>
            <person name="Song C."/>
            <person name="Wang M."/>
            <person name="Shi J."/>
            <person name="Liu G."/>
            <person name="Liu J."/>
            <person name="Zhou H."/>
            <person name="Zhou W."/>
            <person name="Yu Q."/>
            <person name="An N."/>
            <person name="Chen Y."/>
            <person name="Cai Q."/>
            <person name="Wang B."/>
            <person name="Liu B."/>
            <person name="Min J."/>
            <person name="Huang Y."/>
            <person name="Wu H."/>
            <person name="Li Z."/>
            <person name="Zhang Y."/>
            <person name="Yin Y."/>
            <person name="Song W."/>
            <person name="Jiang J."/>
            <person name="Jackson S.A."/>
            <person name="Wing R.A."/>
            <person name="Wang J."/>
            <person name="Chen M."/>
        </authorList>
    </citation>
    <scope>NUCLEOTIDE SEQUENCE [LARGE SCALE GENOMIC DNA]</scope>
    <source>
        <strain evidence="5">cv. IRGC 101232</strain>
    </source>
</reference>
<dbReference type="Gramene" id="OB11G13830.1">
    <property type="protein sequence ID" value="OB11G13830.1"/>
    <property type="gene ID" value="OB11G13830"/>
</dbReference>
<dbReference type="AlphaFoldDB" id="J3N6E7"/>
<keyword evidence="1 3" id="KW-0853">WD repeat</keyword>
<evidence type="ECO:0000313" key="5">
    <source>
        <dbReference type="EnsemblPlants" id="OB11G13830.1"/>
    </source>
</evidence>
<feature type="compositionally biased region" description="Low complexity" evidence="4">
    <location>
        <begin position="46"/>
        <end position="66"/>
    </location>
</feature>
<feature type="compositionally biased region" description="Low complexity" evidence="4">
    <location>
        <begin position="376"/>
        <end position="394"/>
    </location>
</feature>
<name>J3N6E7_ORYBR</name>
<dbReference type="OrthoDB" id="3367at2759"/>
<reference evidence="5" key="2">
    <citation type="submission" date="2013-04" db="UniProtKB">
        <authorList>
            <consortium name="EnsemblPlants"/>
        </authorList>
    </citation>
    <scope>IDENTIFICATION</scope>
</reference>
<evidence type="ECO:0000256" key="3">
    <source>
        <dbReference type="PROSITE-ProRule" id="PRU00221"/>
    </source>
</evidence>
<dbReference type="KEGG" id="obr:102721209"/>
<dbReference type="eggNOG" id="KOG2394">
    <property type="taxonomic scope" value="Eukaryota"/>
</dbReference>
<dbReference type="STRING" id="4533.J3N6E7"/>
<gene>
    <name evidence="5" type="primary">LOC102721209</name>
</gene>
<evidence type="ECO:0000256" key="2">
    <source>
        <dbReference type="ARBA" id="ARBA00022737"/>
    </source>
</evidence>
<dbReference type="SUPFAM" id="SSF50978">
    <property type="entry name" value="WD40 repeat-like"/>
    <property type="match status" value="1"/>
</dbReference>
<dbReference type="Pfam" id="PF00400">
    <property type="entry name" value="WD40"/>
    <property type="match status" value="2"/>
</dbReference>
<dbReference type="InterPro" id="IPR051362">
    <property type="entry name" value="WD_repeat_creC_regulators"/>
</dbReference>
<dbReference type="RefSeq" id="XP_015698009.1">
    <property type="nucleotide sequence ID" value="XM_015842523.1"/>
</dbReference>
<dbReference type="PANTHER" id="PTHR14107:SF18">
    <property type="entry name" value="OS11G0176000 PROTEIN"/>
    <property type="match status" value="1"/>
</dbReference>
<organism evidence="5">
    <name type="scientific">Oryza brachyantha</name>
    <name type="common">malo sina</name>
    <dbReference type="NCBI Taxonomy" id="4533"/>
    <lineage>
        <taxon>Eukaryota</taxon>
        <taxon>Viridiplantae</taxon>
        <taxon>Streptophyta</taxon>
        <taxon>Embryophyta</taxon>
        <taxon>Tracheophyta</taxon>
        <taxon>Spermatophyta</taxon>
        <taxon>Magnoliopsida</taxon>
        <taxon>Liliopsida</taxon>
        <taxon>Poales</taxon>
        <taxon>Poaceae</taxon>
        <taxon>BOP clade</taxon>
        <taxon>Oryzoideae</taxon>
        <taxon>Oryzeae</taxon>
        <taxon>Oryzinae</taxon>
        <taxon>Oryza</taxon>
    </lineage>
</organism>
<dbReference type="InterPro" id="IPR001680">
    <property type="entry name" value="WD40_rpt"/>
</dbReference>
<dbReference type="Proteomes" id="UP000006038">
    <property type="component" value="Chromosome 11"/>
</dbReference>
<dbReference type="OMA" id="MENTIYR"/>
<dbReference type="GeneID" id="102721209"/>
<sequence length="469" mass="51120">MTVAYLEEKPATRLAPSTASFASGIRSVAARLLGAGNGSRPLSFVGSNGASGQSGSGSSRPGRPQAVGNYDGKGTYIIYSIAHKLFISDFNSNVNRPIKYIRFSNSGPLCHAFDSEAKDGHDLIVGLSSGDVCSMSLRQQLKDPGHEPIEPQHFINNKYKEGITNSRCTGVAWVPGHKGLFVVSDADGNLYVYDKSKDVNTDWTFPTVEDRSEIMISHAKSSKSNPVARWHICQGAINAISFSPDGAYLATVGRDGYLRVFDFAKEQLIFGGKSYFGSLFCCSWSIDGKYLLSGGEDDLVQVWSMDDRKMVAWGEGHKSWVSAVAFDSYWSPPNSAETEENTNETMENTIYRFASVGQDARLLLWDVAMDELRAPLTSSSSCSPTSSSGRSPSTDWDSTCPPARVLRPSPRMQEVPKLLPLATQPVGADPLSALEFTSESILAICREGRITIWPRPIDSESNNDQQHPD</sequence>
<dbReference type="HOGENOM" id="CLU_036858_0_0_1"/>
<dbReference type="EnsemblPlants" id="OB11G13830.1">
    <property type="protein sequence ID" value="OB11G13830.1"/>
    <property type="gene ID" value="OB11G13830"/>
</dbReference>
<feature type="region of interest" description="Disordered" evidence="4">
    <location>
        <begin position="44"/>
        <end position="66"/>
    </location>
</feature>
<keyword evidence="6" id="KW-1185">Reference proteome</keyword>
<dbReference type="PANTHER" id="PTHR14107">
    <property type="entry name" value="WD REPEAT PROTEIN"/>
    <property type="match status" value="1"/>
</dbReference>
<keyword evidence="2" id="KW-0677">Repeat</keyword>
<dbReference type="PROSITE" id="PS50082">
    <property type="entry name" value="WD_REPEATS_2"/>
    <property type="match status" value="2"/>
</dbReference>
<feature type="repeat" description="WD" evidence="3">
    <location>
        <begin position="237"/>
        <end position="271"/>
    </location>
</feature>
<evidence type="ECO:0000256" key="1">
    <source>
        <dbReference type="ARBA" id="ARBA00022574"/>
    </source>
</evidence>
<feature type="region of interest" description="Disordered" evidence="4">
    <location>
        <begin position="376"/>
        <end position="409"/>
    </location>
</feature>
<accession>J3N6E7</accession>
<dbReference type="SMART" id="SM00320">
    <property type="entry name" value="WD40"/>
    <property type="match status" value="4"/>
</dbReference>
<feature type="repeat" description="WD" evidence="3">
    <location>
        <begin position="272"/>
        <end position="313"/>
    </location>
</feature>
<evidence type="ECO:0000256" key="4">
    <source>
        <dbReference type="SAM" id="MobiDB-lite"/>
    </source>
</evidence>
<protein>
    <submittedName>
        <fullName evidence="5">Uncharacterized protein</fullName>
    </submittedName>
</protein>
<proteinExistence type="predicted"/>
<dbReference type="InterPro" id="IPR015943">
    <property type="entry name" value="WD40/YVTN_repeat-like_dom_sf"/>
</dbReference>